<gene>
    <name evidence="3" type="ORF">PCOR1329_LOCUS19099</name>
</gene>
<dbReference type="Proteomes" id="UP001189429">
    <property type="component" value="Unassembled WGS sequence"/>
</dbReference>
<evidence type="ECO:0000256" key="2">
    <source>
        <dbReference type="SAM" id="MobiDB-lite"/>
    </source>
</evidence>
<evidence type="ECO:0000313" key="4">
    <source>
        <dbReference type="Proteomes" id="UP001189429"/>
    </source>
</evidence>
<dbReference type="EMBL" id="CAUYUJ010006069">
    <property type="protein sequence ID" value="CAK0815999.1"/>
    <property type="molecule type" value="Genomic_DNA"/>
</dbReference>
<reference evidence="3" key="1">
    <citation type="submission" date="2023-10" db="EMBL/GenBank/DDBJ databases">
        <authorList>
            <person name="Chen Y."/>
            <person name="Shah S."/>
            <person name="Dougan E. K."/>
            <person name="Thang M."/>
            <person name="Chan C."/>
        </authorList>
    </citation>
    <scope>NUCLEOTIDE SEQUENCE [LARGE SCALE GENOMIC DNA]</scope>
</reference>
<proteinExistence type="predicted"/>
<feature type="region of interest" description="Disordered" evidence="2">
    <location>
        <begin position="152"/>
        <end position="177"/>
    </location>
</feature>
<feature type="region of interest" description="Disordered" evidence="2">
    <location>
        <begin position="439"/>
        <end position="459"/>
    </location>
</feature>
<evidence type="ECO:0000256" key="1">
    <source>
        <dbReference type="SAM" id="Coils"/>
    </source>
</evidence>
<feature type="region of interest" description="Disordered" evidence="2">
    <location>
        <begin position="837"/>
        <end position="893"/>
    </location>
</feature>
<comment type="caution">
    <text evidence="3">The sequence shown here is derived from an EMBL/GenBank/DDBJ whole genome shotgun (WGS) entry which is preliminary data.</text>
</comment>
<feature type="non-terminal residue" evidence="3">
    <location>
        <position position="1"/>
    </location>
</feature>
<feature type="coiled-coil region" evidence="1">
    <location>
        <begin position="405"/>
        <end position="432"/>
    </location>
</feature>
<sequence length="1109" mass="114666">AEAHQKEAVWACGILSLVSRARDRLEALEAASDPAAVAAEVAARQAARRMQPGQLSSLQRQFLRAHDGDTLALVWWHWRSALQATMAEKRAAAAAEASRAADASLATLRDDLERAKADATLQRGRAEGVEDRLAQEMQRVAAGKQELESLRNATAAAASRKASEHAQELESLRGEAAAAASRRSAEVQELESLRSEAAAAAARRPAEEQELEALRGEAAAAAAAARRSAEEQARAVQELESLRSEVAAAASRRSAEVQEIETLRKEMAAAATAAAGAVAEVEDALSVQVTVDGLSYAQVVTDVAARGAFEDVVKRKIANGIGRGVEPSCIDVQLLPGSLVVVATVRLPAGVSPAEAEGHFAEGAEAFGKDLADELAARPALARATRGAIVVSSAGAAARPGRESRAAAQAELECLKQAAAAERTRADRLQHELDRACRLGDHPPRQLPAVPAKGSSVVPSEGMSVAESLMSDDSFHPLASADLLKVARGSGESRARVGGRLAAGARRRRGLAGVAGAMRGDGPRAWPPGACGPQAGRVRVGLAAGAGLARVGRRGGSQVRPACPGRGRGAASRGKVLAAGFERLELILSEKDNPRAGWCLVMIGDGEHIVVVVRWAAPWELARFQVTSGCEDTALLMAARGRAQGTATFYAEKRASELKFPCGPAQYRGGVRAAGGGPWAAGKGGRSAAGAAHQGAAAEVQQPRWYGSLAPSGRGRGAACAGSSAHAGSGVVGQATNRQANSEYLLAVVAPGALELPVVEAGPARRDRMSVAESLMSDDSFHPLASADLLKAGAVRGDGPRAWPPGACGPQAGRVRVGSAAGAGLARVTSQRRVAGAACVPGSRARGREQRSARAREAGRGRRPRARGAGGGRGLAAGSRFPWAGREPEDEQATDGRVNAYWGNPRGFGAGCPNDTVGHYDTDVLFFVLSKLYHRISHDHQFEKGAGAALLAPPTKEPRQRSSSRAGTAASPRAGAAAAPPVLAAAPTPAAASSVADAEDVPILQVPAVALVSPTASFGGEEEAEEVEYTRSMAPPVEVAWQPQASDVASPTASSVLESCIGPEEQFQLVVVQEETSCALHQGVSRAAQESMTFAARPWISTTTSPQPT</sequence>
<keyword evidence="1" id="KW-0175">Coiled coil</keyword>
<name>A0ABN9RAQ1_9DINO</name>
<feature type="compositionally biased region" description="Basic and acidic residues" evidence="2">
    <location>
        <begin position="161"/>
        <end position="173"/>
    </location>
</feature>
<accession>A0ABN9RAQ1</accession>
<evidence type="ECO:0000313" key="3">
    <source>
        <dbReference type="EMBL" id="CAK0815999.1"/>
    </source>
</evidence>
<keyword evidence="4" id="KW-1185">Reference proteome</keyword>
<feature type="compositionally biased region" description="Low complexity" evidence="2">
    <location>
        <begin position="963"/>
        <end position="975"/>
    </location>
</feature>
<feature type="compositionally biased region" description="Basic and acidic residues" evidence="2">
    <location>
        <begin position="846"/>
        <end position="860"/>
    </location>
</feature>
<organism evidence="3 4">
    <name type="scientific">Prorocentrum cordatum</name>
    <dbReference type="NCBI Taxonomy" id="2364126"/>
    <lineage>
        <taxon>Eukaryota</taxon>
        <taxon>Sar</taxon>
        <taxon>Alveolata</taxon>
        <taxon>Dinophyceae</taxon>
        <taxon>Prorocentrales</taxon>
        <taxon>Prorocentraceae</taxon>
        <taxon>Prorocentrum</taxon>
    </lineage>
</organism>
<feature type="region of interest" description="Disordered" evidence="2">
    <location>
        <begin position="947"/>
        <end position="975"/>
    </location>
</feature>
<protein>
    <submittedName>
        <fullName evidence="3">Uncharacterized protein</fullName>
    </submittedName>
</protein>